<keyword evidence="4" id="KW-1185">Reference proteome</keyword>
<dbReference type="SMART" id="SM00226">
    <property type="entry name" value="LMWPc"/>
    <property type="match status" value="1"/>
</dbReference>
<dbReference type="InterPro" id="IPR023485">
    <property type="entry name" value="Ptyr_pPase"/>
</dbReference>
<dbReference type="InterPro" id="IPR036196">
    <property type="entry name" value="Ptyr_pPase_sf"/>
</dbReference>
<evidence type="ECO:0000313" key="3">
    <source>
        <dbReference type="EMBL" id="MDR5590733.1"/>
    </source>
</evidence>
<dbReference type="RefSeq" id="WP_309561609.1">
    <property type="nucleotide sequence ID" value="NZ_JAVJIU010000003.1"/>
</dbReference>
<evidence type="ECO:0000259" key="2">
    <source>
        <dbReference type="SMART" id="SM00226"/>
    </source>
</evidence>
<dbReference type="Proteomes" id="UP001257234">
    <property type="component" value="Unassembled WGS sequence"/>
</dbReference>
<dbReference type="EMBL" id="JAVJIU010000003">
    <property type="protein sequence ID" value="MDR5590733.1"/>
    <property type="molecule type" value="Genomic_DNA"/>
</dbReference>
<gene>
    <name evidence="3" type="ORF">RE431_08775</name>
</gene>
<name>A0ABU1EQS3_9FLAO</name>
<feature type="domain" description="Phosphotyrosine protein phosphatase I" evidence="2">
    <location>
        <begin position="44"/>
        <end position="200"/>
    </location>
</feature>
<reference evidence="4" key="1">
    <citation type="submission" date="2023-07" db="EMBL/GenBank/DDBJ databases">
        <title>Christiangramia sp. SM2212., a novel bacterium of the family Flavobacteriaceae isolated from the sea sediment.</title>
        <authorList>
            <person name="Wang J."/>
            <person name="Zhang X."/>
        </authorList>
    </citation>
    <scope>NUCLEOTIDE SEQUENCE [LARGE SCALE GENOMIC DNA]</scope>
    <source>
        <strain evidence="4">SM2212</strain>
    </source>
</reference>
<dbReference type="PANTHER" id="PTHR43428">
    <property type="entry name" value="ARSENATE REDUCTASE"/>
    <property type="match status" value="1"/>
</dbReference>
<sequence>MKLYPEIVQKINSVKKLKIPQERKDGLQPLIDFIQLKKDANEPIKLNFICTHNSRRSQLGQIWAKAISANYGIETACYSGGTEATAFFKNAINALRRAGFKIDEKSGENPHYYVQFSNEMESIKCYSKIYDSEENPSENFAAVMTCSHADENCPFISGSDARIALDYKDPKEFDGTPEEEKKYDERSDQIASEMIYVFENIK</sequence>
<keyword evidence="1" id="KW-0059">Arsenical resistance</keyword>
<organism evidence="3 4">
    <name type="scientific">Christiangramia sediminicola</name>
    <dbReference type="NCBI Taxonomy" id="3073267"/>
    <lineage>
        <taxon>Bacteria</taxon>
        <taxon>Pseudomonadati</taxon>
        <taxon>Bacteroidota</taxon>
        <taxon>Flavobacteriia</taxon>
        <taxon>Flavobacteriales</taxon>
        <taxon>Flavobacteriaceae</taxon>
        <taxon>Christiangramia</taxon>
    </lineage>
</organism>
<evidence type="ECO:0000313" key="4">
    <source>
        <dbReference type="Proteomes" id="UP001257234"/>
    </source>
</evidence>
<evidence type="ECO:0000256" key="1">
    <source>
        <dbReference type="ARBA" id="ARBA00022849"/>
    </source>
</evidence>
<proteinExistence type="predicted"/>
<comment type="caution">
    <text evidence="3">The sequence shown here is derived from an EMBL/GenBank/DDBJ whole genome shotgun (WGS) entry which is preliminary data.</text>
</comment>
<protein>
    <submittedName>
        <fullName evidence="3">Protein-tyrosine-phosphatase</fullName>
    </submittedName>
</protein>
<accession>A0ABU1EQS3</accession>
<dbReference type="PANTHER" id="PTHR43428:SF1">
    <property type="entry name" value="ARSENATE REDUCTASE"/>
    <property type="match status" value="1"/>
</dbReference>
<dbReference type="Gene3D" id="3.40.50.2300">
    <property type="match status" value="1"/>
</dbReference>
<dbReference type="SUPFAM" id="SSF52788">
    <property type="entry name" value="Phosphotyrosine protein phosphatases I"/>
    <property type="match status" value="1"/>
</dbReference>